<accession>A0ABY1L414</accession>
<keyword evidence="1" id="KW-1133">Transmembrane helix</keyword>
<evidence type="ECO:0000313" key="2">
    <source>
        <dbReference type="EMBL" id="SKB40257.1"/>
    </source>
</evidence>
<organism evidence="2 3">
    <name type="scientific">Chryseobacterium balustinum</name>
    <dbReference type="NCBI Taxonomy" id="246"/>
    <lineage>
        <taxon>Bacteria</taxon>
        <taxon>Pseudomonadati</taxon>
        <taxon>Bacteroidota</taxon>
        <taxon>Flavobacteriia</taxon>
        <taxon>Flavobacteriales</taxon>
        <taxon>Weeksellaceae</taxon>
        <taxon>Chryseobacterium group</taxon>
        <taxon>Chryseobacterium</taxon>
    </lineage>
</organism>
<sequence length="38" mass="4460">MKSNGFGALPKSILSFYTYIIYAVKKYQRKVPSRFTKK</sequence>
<reference evidence="2 3" key="1">
    <citation type="submission" date="2017-02" db="EMBL/GenBank/DDBJ databases">
        <authorList>
            <person name="Varghese N."/>
            <person name="Submissions S."/>
        </authorList>
    </citation>
    <scope>NUCLEOTIDE SEQUENCE [LARGE SCALE GENOMIC DNA]</scope>
    <source>
        <strain evidence="2 3">DSM 16775</strain>
    </source>
</reference>
<keyword evidence="1" id="KW-0472">Membrane</keyword>
<proteinExistence type="predicted"/>
<gene>
    <name evidence="2" type="ORF">SAMN05421800_101450</name>
</gene>
<feature type="transmembrane region" description="Helical" evidence="1">
    <location>
        <begin position="6"/>
        <end position="24"/>
    </location>
</feature>
<dbReference type="Proteomes" id="UP000190669">
    <property type="component" value="Unassembled WGS sequence"/>
</dbReference>
<dbReference type="EMBL" id="FUZE01000001">
    <property type="protein sequence ID" value="SKB40257.1"/>
    <property type="molecule type" value="Genomic_DNA"/>
</dbReference>
<evidence type="ECO:0000313" key="3">
    <source>
        <dbReference type="Proteomes" id="UP000190669"/>
    </source>
</evidence>
<protein>
    <submittedName>
        <fullName evidence="2">Uncharacterized protein</fullName>
    </submittedName>
</protein>
<keyword evidence="1" id="KW-0812">Transmembrane</keyword>
<comment type="caution">
    <text evidence="2">The sequence shown here is derived from an EMBL/GenBank/DDBJ whole genome shotgun (WGS) entry which is preliminary data.</text>
</comment>
<keyword evidence="3" id="KW-1185">Reference proteome</keyword>
<name>A0ABY1L414_9FLAO</name>
<evidence type="ECO:0000256" key="1">
    <source>
        <dbReference type="SAM" id="Phobius"/>
    </source>
</evidence>